<proteinExistence type="predicted"/>
<dbReference type="HOGENOM" id="CLU_2138157_0_0_1"/>
<reference evidence="1" key="1">
    <citation type="journal article" date="2011" name="PLoS Biol.">
        <title>Gene gain and loss during evolution of obligate parasitism in the white rust pathogen of Arabidopsis thaliana.</title>
        <authorList>
            <person name="Kemen E."/>
            <person name="Gardiner A."/>
            <person name="Schultz-Larsen T."/>
            <person name="Kemen A.C."/>
            <person name="Balmuth A.L."/>
            <person name="Robert-Seilaniantz A."/>
            <person name="Bailey K."/>
            <person name="Holub E."/>
            <person name="Studholme D.J."/>
            <person name="Maclean D."/>
            <person name="Jones J.D."/>
        </authorList>
    </citation>
    <scope>NUCLEOTIDE SEQUENCE</scope>
</reference>
<accession>F0WQX7</accession>
<protein>
    <submittedName>
        <fullName evidence="1">AlNc14C205G8787 protein</fullName>
    </submittedName>
</protein>
<reference evidence="1" key="2">
    <citation type="submission" date="2011-02" db="EMBL/GenBank/DDBJ databases">
        <authorList>
            <person name="MacLean D."/>
        </authorList>
    </citation>
    <scope>NUCLEOTIDE SEQUENCE</scope>
</reference>
<gene>
    <name evidence="1" type="primary">AlNc14C205G8787</name>
    <name evidence="1" type="ORF">ALNC14_098810</name>
</gene>
<name>F0WQX7_9STRA</name>
<dbReference type="AlphaFoldDB" id="F0WQX7"/>
<evidence type="ECO:0000313" key="1">
    <source>
        <dbReference type="EMBL" id="CCA23737.1"/>
    </source>
</evidence>
<sequence length="113" mass="12626">MKAGTISISSVFAQLVEISTVHQYIRLHLICFPFCPHCACGATLSASTTLTWDLWYNFHLLRSPFHCSDQTCAFNTTNGCPTNAYAIGSTSPLGITKMKPFPRHTVREKYRVP</sequence>
<dbReference type="EMBL" id="FR824250">
    <property type="protein sequence ID" value="CCA23737.1"/>
    <property type="molecule type" value="Genomic_DNA"/>
</dbReference>
<organism evidence="1">
    <name type="scientific">Albugo laibachii Nc14</name>
    <dbReference type="NCBI Taxonomy" id="890382"/>
    <lineage>
        <taxon>Eukaryota</taxon>
        <taxon>Sar</taxon>
        <taxon>Stramenopiles</taxon>
        <taxon>Oomycota</taxon>
        <taxon>Peronosporomycetes</taxon>
        <taxon>Albuginales</taxon>
        <taxon>Albuginaceae</taxon>
        <taxon>Albugo</taxon>
    </lineage>
</organism>